<feature type="transmembrane region" description="Helical" evidence="7">
    <location>
        <begin position="17"/>
        <end position="39"/>
    </location>
</feature>
<comment type="subcellular location">
    <subcellularLocation>
        <location evidence="1">Cell membrane</location>
        <topology evidence="1">Multi-pass membrane protein</topology>
    </subcellularLocation>
</comment>
<feature type="transmembrane region" description="Helical" evidence="7">
    <location>
        <begin position="192"/>
        <end position="214"/>
    </location>
</feature>
<reference evidence="8" key="1">
    <citation type="journal article" date="2014" name="Front. Microbiol.">
        <title>High frequency of phylogenetically diverse reductive dehalogenase-homologous genes in deep subseafloor sedimentary metagenomes.</title>
        <authorList>
            <person name="Kawai M."/>
            <person name="Futagami T."/>
            <person name="Toyoda A."/>
            <person name="Takaki Y."/>
            <person name="Nishi S."/>
            <person name="Hori S."/>
            <person name="Arai W."/>
            <person name="Tsubouchi T."/>
            <person name="Morono Y."/>
            <person name="Uchiyama I."/>
            <person name="Ito T."/>
            <person name="Fujiyama A."/>
            <person name="Inagaki F."/>
            <person name="Takami H."/>
        </authorList>
    </citation>
    <scope>NUCLEOTIDE SEQUENCE</scope>
    <source>
        <strain evidence="8">Expedition CK06-06</strain>
    </source>
</reference>
<dbReference type="GO" id="GO:0005886">
    <property type="term" value="C:plasma membrane"/>
    <property type="evidence" value="ECO:0007669"/>
    <property type="project" value="UniProtKB-SubCell"/>
</dbReference>
<keyword evidence="4 7" id="KW-0812">Transmembrane</keyword>
<evidence type="ECO:0008006" key="9">
    <source>
        <dbReference type="Google" id="ProtNLM"/>
    </source>
</evidence>
<dbReference type="InterPro" id="IPR002528">
    <property type="entry name" value="MATE_fam"/>
</dbReference>
<dbReference type="GO" id="GO:0015297">
    <property type="term" value="F:antiporter activity"/>
    <property type="evidence" value="ECO:0007669"/>
    <property type="project" value="InterPro"/>
</dbReference>
<dbReference type="PANTHER" id="PTHR43549:SF2">
    <property type="entry name" value="MULTIDRUG RESISTANCE PROTEIN NORM-RELATED"/>
    <property type="match status" value="1"/>
</dbReference>
<dbReference type="EMBL" id="BARU01027467">
    <property type="protein sequence ID" value="GAH74418.1"/>
    <property type="molecule type" value="Genomic_DNA"/>
</dbReference>
<feature type="transmembrane region" description="Helical" evidence="7">
    <location>
        <begin position="99"/>
        <end position="122"/>
    </location>
</feature>
<evidence type="ECO:0000256" key="1">
    <source>
        <dbReference type="ARBA" id="ARBA00004651"/>
    </source>
</evidence>
<evidence type="ECO:0000256" key="3">
    <source>
        <dbReference type="ARBA" id="ARBA00022475"/>
    </source>
</evidence>
<evidence type="ECO:0000313" key="8">
    <source>
        <dbReference type="EMBL" id="GAH74418.1"/>
    </source>
</evidence>
<dbReference type="GO" id="GO:0042910">
    <property type="term" value="F:xenobiotic transmembrane transporter activity"/>
    <property type="evidence" value="ECO:0007669"/>
    <property type="project" value="InterPro"/>
</dbReference>
<protein>
    <recommendedName>
        <fullName evidence="9">Polysaccharide biosynthesis protein C-terminal domain-containing protein</fullName>
    </recommendedName>
</protein>
<proteinExistence type="predicted"/>
<dbReference type="InterPro" id="IPR052031">
    <property type="entry name" value="Membrane_Transporter-Flippase"/>
</dbReference>
<evidence type="ECO:0000256" key="6">
    <source>
        <dbReference type="ARBA" id="ARBA00023136"/>
    </source>
</evidence>
<sequence length="242" mass="26545">LNGLIPVWKWLKKIFKIGLPAAIGHSTTAFGFVLVMAIIGRVNNPETVIAAYGVGDKLINIIFIVVDGLGTGIVTLIGQNLGANLINRVEEIARKSLQVVFLITLLEAALVFALRIPLFKLFIPGRPDIIAEGIHFLTIFTLGIPFFGLIGAIMALFRGSGHNVQPMIVDMVRLWGLRIPLAYFLGNQFGSTGIWWGMALSNIIAAIVALFFYFQGGWKKQVIHEYKETIQSTPSPFVPEEG</sequence>
<evidence type="ECO:0000256" key="7">
    <source>
        <dbReference type="SAM" id="Phobius"/>
    </source>
</evidence>
<dbReference type="PANTHER" id="PTHR43549">
    <property type="entry name" value="MULTIDRUG RESISTANCE PROTEIN YPNP-RELATED"/>
    <property type="match status" value="1"/>
</dbReference>
<keyword evidence="5 7" id="KW-1133">Transmembrane helix</keyword>
<feature type="non-terminal residue" evidence="8">
    <location>
        <position position="1"/>
    </location>
</feature>
<keyword evidence="2" id="KW-0813">Transport</keyword>
<feature type="transmembrane region" description="Helical" evidence="7">
    <location>
        <begin position="134"/>
        <end position="156"/>
    </location>
</feature>
<gene>
    <name evidence="8" type="ORF">S03H2_43964</name>
</gene>
<feature type="transmembrane region" description="Helical" evidence="7">
    <location>
        <begin position="59"/>
        <end position="78"/>
    </location>
</feature>
<evidence type="ECO:0000256" key="4">
    <source>
        <dbReference type="ARBA" id="ARBA00022692"/>
    </source>
</evidence>
<name>X1JXA0_9ZZZZ</name>
<keyword evidence="6 7" id="KW-0472">Membrane</keyword>
<comment type="caution">
    <text evidence="8">The sequence shown here is derived from an EMBL/GenBank/DDBJ whole genome shotgun (WGS) entry which is preliminary data.</text>
</comment>
<evidence type="ECO:0000256" key="5">
    <source>
        <dbReference type="ARBA" id="ARBA00022989"/>
    </source>
</evidence>
<evidence type="ECO:0000256" key="2">
    <source>
        <dbReference type="ARBA" id="ARBA00022448"/>
    </source>
</evidence>
<accession>X1JXA0</accession>
<dbReference type="Pfam" id="PF01554">
    <property type="entry name" value="MatE"/>
    <property type="match status" value="1"/>
</dbReference>
<dbReference type="AlphaFoldDB" id="X1JXA0"/>
<keyword evidence="3" id="KW-1003">Cell membrane</keyword>
<organism evidence="8">
    <name type="scientific">marine sediment metagenome</name>
    <dbReference type="NCBI Taxonomy" id="412755"/>
    <lineage>
        <taxon>unclassified sequences</taxon>
        <taxon>metagenomes</taxon>
        <taxon>ecological metagenomes</taxon>
    </lineage>
</organism>